<keyword evidence="2" id="KW-0479">Metal-binding</keyword>
<keyword evidence="3" id="KW-0408">Iron</keyword>
<dbReference type="Gene3D" id="3.20.20.70">
    <property type="entry name" value="Aldolase class I"/>
    <property type="match status" value="1"/>
</dbReference>
<dbReference type="InterPro" id="IPR058240">
    <property type="entry name" value="rSAM_sf"/>
</dbReference>
<dbReference type="InterPro" id="IPR007197">
    <property type="entry name" value="rSAM"/>
</dbReference>
<evidence type="ECO:0000313" key="7">
    <source>
        <dbReference type="Proteomes" id="UP000294543"/>
    </source>
</evidence>
<keyword evidence="4" id="KW-0411">Iron-sulfur</keyword>
<comment type="caution">
    <text evidence="6">The sequence shown here is derived from an EMBL/GenBank/DDBJ whole genome shotgun (WGS) entry which is preliminary data.</text>
</comment>
<dbReference type="Proteomes" id="UP000294543">
    <property type="component" value="Unassembled WGS sequence"/>
</dbReference>
<dbReference type="Pfam" id="PF04055">
    <property type="entry name" value="Radical_SAM"/>
    <property type="match status" value="1"/>
</dbReference>
<evidence type="ECO:0000313" key="6">
    <source>
        <dbReference type="EMBL" id="TDD14805.1"/>
    </source>
</evidence>
<evidence type="ECO:0000256" key="1">
    <source>
        <dbReference type="ARBA" id="ARBA00022691"/>
    </source>
</evidence>
<proteinExistence type="predicted"/>
<dbReference type="GO" id="GO:0003824">
    <property type="term" value="F:catalytic activity"/>
    <property type="evidence" value="ECO:0007669"/>
    <property type="project" value="InterPro"/>
</dbReference>
<sequence>MMNLHLGRRACMHLLEMLRARPIPGSAVYLGLTRRCPLTCRHCSTNSLLGSEEHDADLFLGFAGTFTEEDHPEFVLMSGGEALLRPRLVRDIARRVRTAGTRSYLVSGMFFARKGKIPPLLREAIDEVDHFAASLDVFHEEEVPRSAVLDVLSLLADEGKDVSLQLVGMSEDDPYLAEATADVRDRLSDRVPMLVGLVGPTGRAAEWMPDRRTLTHLPLAATVDPCGVAAWPIVTFDGTVIACCNQAVVDQGRNAPEHLKLGHSATDSWQTIRSRTRTSATLRAVRTLGSRMVSQEAGISPPADQCAACYELSATSPRQKAVELVERPGFPAMELGVQHVLASGGAVGFVRQYGSKRYADLVTLGYRPEEQPCAV</sequence>
<dbReference type="OrthoDB" id="9810775at2"/>
<dbReference type="CDD" id="cd01335">
    <property type="entry name" value="Radical_SAM"/>
    <property type="match status" value="1"/>
</dbReference>
<gene>
    <name evidence="6" type="ORF">E1294_36455</name>
</gene>
<evidence type="ECO:0000256" key="2">
    <source>
        <dbReference type="ARBA" id="ARBA00022723"/>
    </source>
</evidence>
<organism evidence="6 7">
    <name type="scientific">Nonomuraea diastatica</name>
    <dbReference type="NCBI Taxonomy" id="1848329"/>
    <lineage>
        <taxon>Bacteria</taxon>
        <taxon>Bacillati</taxon>
        <taxon>Actinomycetota</taxon>
        <taxon>Actinomycetes</taxon>
        <taxon>Streptosporangiales</taxon>
        <taxon>Streptosporangiaceae</taxon>
        <taxon>Nonomuraea</taxon>
    </lineage>
</organism>
<evidence type="ECO:0000256" key="4">
    <source>
        <dbReference type="ARBA" id="ARBA00023014"/>
    </source>
</evidence>
<dbReference type="AlphaFoldDB" id="A0A4R4WH17"/>
<accession>A0A4R4WH17</accession>
<keyword evidence="7" id="KW-1185">Reference proteome</keyword>
<name>A0A4R4WH17_9ACTN</name>
<dbReference type="SFLD" id="SFLDS00029">
    <property type="entry name" value="Radical_SAM"/>
    <property type="match status" value="1"/>
</dbReference>
<reference evidence="6 7" key="1">
    <citation type="submission" date="2019-03" db="EMBL/GenBank/DDBJ databases">
        <title>Draft genome sequences of novel Actinobacteria.</title>
        <authorList>
            <person name="Sahin N."/>
            <person name="Ay H."/>
            <person name="Saygin H."/>
        </authorList>
    </citation>
    <scope>NUCLEOTIDE SEQUENCE [LARGE SCALE GENOMIC DNA]</scope>
    <source>
        <strain evidence="6 7">KC712</strain>
    </source>
</reference>
<dbReference type="EMBL" id="SMKP01000139">
    <property type="protein sequence ID" value="TDD14805.1"/>
    <property type="molecule type" value="Genomic_DNA"/>
</dbReference>
<keyword evidence="1" id="KW-0949">S-adenosyl-L-methionine</keyword>
<dbReference type="InterPro" id="IPR013785">
    <property type="entry name" value="Aldolase_TIM"/>
</dbReference>
<dbReference type="GO" id="GO:0046872">
    <property type="term" value="F:metal ion binding"/>
    <property type="evidence" value="ECO:0007669"/>
    <property type="project" value="UniProtKB-KW"/>
</dbReference>
<protein>
    <submittedName>
        <fullName evidence="6">Radical SAM protein</fullName>
    </submittedName>
</protein>
<dbReference type="GO" id="GO:0051536">
    <property type="term" value="F:iron-sulfur cluster binding"/>
    <property type="evidence" value="ECO:0007669"/>
    <property type="project" value="UniProtKB-KW"/>
</dbReference>
<dbReference type="SUPFAM" id="SSF102114">
    <property type="entry name" value="Radical SAM enzymes"/>
    <property type="match status" value="1"/>
</dbReference>
<evidence type="ECO:0000259" key="5">
    <source>
        <dbReference type="Pfam" id="PF04055"/>
    </source>
</evidence>
<evidence type="ECO:0000256" key="3">
    <source>
        <dbReference type="ARBA" id="ARBA00023004"/>
    </source>
</evidence>
<feature type="domain" description="Radical SAM core" evidence="5">
    <location>
        <begin position="32"/>
        <end position="171"/>
    </location>
</feature>